<dbReference type="InterPro" id="IPR031165">
    <property type="entry name" value="GNAT_YJDJ"/>
</dbReference>
<feature type="compositionally biased region" description="Basic and acidic residues" evidence="1">
    <location>
        <begin position="1"/>
        <end position="20"/>
    </location>
</feature>
<dbReference type="Proteomes" id="UP000265719">
    <property type="component" value="Chromosome"/>
</dbReference>
<dbReference type="AlphaFoldDB" id="A0A399G665"/>
<dbReference type="InterPro" id="IPR045057">
    <property type="entry name" value="Gcn5-rel_NAT"/>
</dbReference>
<gene>
    <name evidence="2" type="ORF">NI17_012010</name>
</gene>
<proteinExistence type="predicted"/>
<dbReference type="OrthoDB" id="5405911at2"/>
<dbReference type="PROSITE" id="PS51729">
    <property type="entry name" value="GNAT_YJDJ"/>
    <property type="match status" value="1"/>
</dbReference>
<dbReference type="KEGG" id="thao:NI17_012010"/>
<dbReference type="CDD" id="cd04301">
    <property type="entry name" value="NAT_SF"/>
    <property type="match status" value="1"/>
</dbReference>
<evidence type="ECO:0000313" key="3">
    <source>
        <dbReference type="Proteomes" id="UP000265719"/>
    </source>
</evidence>
<dbReference type="Gene3D" id="3.40.630.30">
    <property type="match status" value="1"/>
</dbReference>
<dbReference type="Pfam" id="PF14542">
    <property type="entry name" value="Acetyltransf_CG"/>
    <property type="match status" value="1"/>
</dbReference>
<reference evidence="2" key="1">
    <citation type="submission" date="2020-10" db="EMBL/GenBank/DDBJ databases">
        <title>De novo genome project of the cellulose decomposer Thermobifida halotolerans type strain.</title>
        <authorList>
            <person name="Nagy I."/>
            <person name="Horvath B."/>
            <person name="Kukolya J."/>
            <person name="Nagy I."/>
            <person name="Orsini M."/>
        </authorList>
    </citation>
    <scope>NUCLEOTIDE SEQUENCE</scope>
    <source>
        <strain evidence="2">DSM 44931</strain>
    </source>
</reference>
<dbReference type="EMBL" id="CP063196">
    <property type="protein sequence ID" value="UOE21753.1"/>
    <property type="molecule type" value="Genomic_DNA"/>
</dbReference>
<accession>A0A399G665</accession>
<sequence>MDVKVTDVPGNKRYEARGDGGETAGFAEYRTTTDGLVVFTHTEVDPSYKGQGVGGRLVQGALDDVRAHGMRVLPVCSFVRKWIERHPDYADLVYRVEESRVTD</sequence>
<name>A0A399G665_9ACTN</name>
<dbReference type="PANTHER" id="PTHR31435:SF10">
    <property type="entry name" value="BSR4717 PROTEIN"/>
    <property type="match status" value="1"/>
</dbReference>
<dbReference type="PANTHER" id="PTHR31435">
    <property type="entry name" value="PROTEIN NATD1"/>
    <property type="match status" value="1"/>
</dbReference>
<protein>
    <submittedName>
        <fullName evidence="2">N-acetyltransferase</fullName>
    </submittedName>
</protein>
<organism evidence="2 3">
    <name type="scientific">Thermobifida halotolerans</name>
    <dbReference type="NCBI Taxonomy" id="483545"/>
    <lineage>
        <taxon>Bacteria</taxon>
        <taxon>Bacillati</taxon>
        <taxon>Actinomycetota</taxon>
        <taxon>Actinomycetes</taxon>
        <taxon>Streptosporangiales</taxon>
        <taxon>Nocardiopsidaceae</taxon>
        <taxon>Thermobifida</taxon>
    </lineage>
</organism>
<dbReference type="SUPFAM" id="SSF55729">
    <property type="entry name" value="Acyl-CoA N-acyltransferases (Nat)"/>
    <property type="match status" value="1"/>
</dbReference>
<dbReference type="RefSeq" id="WP_068692829.1">
    <property type="nucleotide sequence ID" value="NZ_CP063196.1"/>
</dbReference>
<feature type="region of interest" description="Disordered" evidence="1">
    <location>
        <begin position="1"/>
        <end position="22"/>
    </location>
</feature>
<dbReference type="InterPro" id="IPR016181">
    <property type="entry name" value="Acyl_CoA_acyltransferase"/>
</dbReference>
<evidence type="ECO:0000313" key="2">
    <source>
        <dbReference type="EMBL" id="UOE21753.1"/>
    </source>
</evidence>
<evidence type="ECO:0000256" key="1">
    <source>
        <dbReference type="SAM" id="MobiDB-lite"/>
    </source>
</evidence>
<keyword evidence="3" id="KW-1185">Reference proteome</keyword>